<dbReference type="PANTHER" id="PTHR10822">
    <property type="entry name" value="GLYPICAN"/>
    <property type="match status" value="1"/>
</dbReference>
<evidence type="ECO:0000313" key="19">
    <source>
        <dbReference type="Proteomes" id="UP000221080"/>
    </source>
</evidence>
<proteinExistence type="inferred from homology"/>
<evidence type="ECO:0000256" key="2">
    <source>
        <dbReference type="ARBA" id="ARBA00004609"/>
    </source>
</evidence>
<evidence type="ECO:0000256" key="17">
    <source>
        <dbReference type="SAM" id="MobiDB-lite"/>
    </source>
</evidence>
<evidence type="ECO:0000256" key="16">
    <source>
        <dbReference type="RuleBase" id="RU003519"/>
    </source>
</evidence>
<keyword evidence="19" id="KW-1185">Reference proteome</keyword>
<dbReference type="OMA" id="CNSYCRN"/>
<comment type="subcellular location">
    <subcellularLocation>
        <location evidence="2 16">Cell membrane</location>
        <topology evidence="2 16">Lipid-anchor</topology>
        <topology evidence="2 16">GPI-anchor</topology>
    </subcellularLocation>
    <subcellularLocation>
        <location evidence="1">Secreted</location>
        <location evidence="1">Extracellular space</location>
    </subcellularLocation>
</comment>
<keyword evidence="5" id="KW-1003">Cell membrane</keyword>
<comment type="function">
    <text evidence="16">Cell surface proteoglycan.</text>
</comment>
<keyword evidence="9 16" id="KW-0654">Proteoglycan</keyword>
<feature type="chain" id="PRO_5012700297" description="Glypican-1" evidence="18">
    <location>
        <begin position="19"/>
        <end position="542"/>
    </location>
</feature>
<evidence type="ECO:0000256" key="12">
    <source>
        <dbReference type="ARBA" id="ARBA00023180"/>
    </source>
</evidence>
<dbReference type="GO" id="GO:0017134">
    <property type="term" value="F:fibroblast growth factor binding"/>
    <property type="evidence" value="ECO:0007669"/>
    <property type="project" value="TreeGrafter"/>
</dbReference>
<reference evidence="20" key="2">
    <citation type="submission" date="2025-08" db="UniProtKB">
        <authorList>
            <consortium name="RefSeq"/>
        </authorList>
    </citation>
    <scope>IDENTIFICATION</scope>
    <source>
        <tissue evidence="20">Blood</tissue>
    </source>
</reference>
<evidence type="ECO:0000256" key="18">
    <source>
        <dbReference type="SAM" id="SignalP"/>
    </source>
</evidence>
<dbReference type="OrthoDB" id="10010764at2759"/>
<dbReference type="GO" id="GO:1905475">
    <property type="term" value="P:regulation of protein localization to membrane"/>
    <property type="evidence" value="ECO:0007669"/>
    <property type="project" value="TreeGrafter"/>
</dbReference>
<reference evidence="19" key="1">
    <citation type="journal article" date="2016" name="Nat. Commun.">
        <title>The channel catfish genome sequence provides insights into the evolution of scale formation in teleosts.</title>
        <authorList>
            <person name="Liu Z."/>
            <person name="Liu S."/>
            <person name="Yao J."/>
            <person name="Bao L."/>
            <person name="Zhang J."/>
            <person name="Li Y."/>
            <person name="Jiang C."/>
            <person name="Sun L."/>
            <person name="Wang R."/>
            <person name="Zhang Y."/>
            <person name="Zhou T."/>
            <person name="Zeng Q."/>
            <person name="Fu Q."/>
            <person name="Gao S."/>
            <person name="Li N."/>
            <person name="Koren S."/>
            <person name="Jiang Y."/>
            <person name="Zimin A."/>
            <person name="Xu P."/>
            <person name="Phillippy A.M."/>
            <person name="Geng X."/>
            <person name="Song L."/>
            <person name="Sun F."/>
            <person name="Li C."/>
            <person name="Wang X."/>
            <person name="Chen A."/>
            <person name="Jin Y."/>
            <person name="Yuan Z."/>
            <person name="Yang Y."/>
            <person name="Tan S."/>
            <person name="Peatman E."/>
            <person name="Lu J."/>
            <person name="Qin Z."/>
            <person name="Dunham R."/>
            <person name="Li Z."/>
            <person name="Sonstegard T."/>
            <person name="Feng J."/>
            <person name="Danzmann R.G."/>
            <person name="Schroeder S."/>
            <person name="Scheffler B."/>
            <person name="Duke M.V."/>
            <person name="Ballard L."/>
            <person name="Kucuktas H."/>
            <person name="Kaltenboeck L."/>
            <person name="Liu H."/>
            <person name="Armbruster J."/>
            <person name="Xie Y."/>
            <person name="Kirby M.L."/>
            <person name="Tian Y."/>
            <person name="Flanagan M.E."/>
            <person name="Mu W."/>
            <person name="Waldbieser G.C."/>
        </authorList>
    </citation>
    <scope>NUCLEOTIDE SEQUENCE [LARGE SCALE GENOMIC DNA]</scope>
    <source>
        <strain evidence="19">SDA103</strain>
    </source>
</reference>
<evidence type="ECO:0000313" key="20">
    <source>
        <dbReference type="RefSeq" id="XP_017351717.1"/>
    </source>
</evidence>
<keyword evidence="12" id="KW-0325">Glycoprotein</keyword>
<dbReference type="Proteomes" id="UP000221080">
    <property type="component" value="Chromosome 20"/>
</dbReference>
<dbReference type="RefSeq" id="XP_017351717.1">
    <property type="nucleotide sequence ID" value="XM_017496228.3"/>
</dbReference>
<dbReference type="GO" id="GO:0005886">
    <property type="term" value="C:plasma membrane"/>
    <property type="evidence" value="ECO:0007669"/>
    <property type="project" value="UniProtKB-SubCell"/>
</dbReference>
<keyword evidence="6" id="KW-0964">Secreted</keyword>
<keyword evidence="8 18" id="KW-0732">Signal</keyword>
<dbReference type="GO" id="GO:0005576">
    <property type="term" value="C:extracellular region"/>
    <property type="evidence" value="ECO:0007669"/>
    <property type="project" value="UniProtKB-SubCell"/>
</dbReference>
<evidence type="ECO:0000256" key="6">
    <source>
        <dbReference type="ARBA" id="ARBA00022525"/>
    </source>
</evidence>
<organism evidence="19 20">
    <name type="scientific">Ictalurus punctatus</name>
    <name type="common">Channel catfish</name>
    <name type="synonym">Silurus punctatus</name>
    <dbReference type="NCBI Taxonomy" id="7998"/>
    <lineage>
        <taxon>Eukaryota</taxon>
        <taxon>Metazoa</taxon>
        <taxon>Chordata</taxon>
        <taxon>Craniata</taxon>
        <taxon>Vertebrata</taxon>
        <taxon>Euteleostomi</taxon>
        <taxon>Actinopterygii</taxon>
        <taxon>Neopterygii</taxon>
        <taxon>Teleostei</taxon>
        <taxon>Ostariophysi</taxon>
        <taxon>Siluriformes</taxon>
        <taxon>Ictaluridae</taxon>
        <taxon>Ictalurus</taxon>
    </lineage>
</organism>
<evidence type="ECO:0000256" key="3">
    <source>
        <dbReference type="ARBA" id="ARBA00010260"/>
    </source>
</evidence>
<dbReference type="GO" id="GO:0040037">
    <property type="term" value="P:negative regulation of fibroblast growth factor receptor signaling pathway"/>
    <property type="evidence" value="ECO:0007669"/>
    <property type="project" value="TreeGrafter"/>
</dbReference>
<evidence type="ECO:0000256" key="14">
    <source>
        <dbReference type="ARBA" id="ARBA00023288"/>
    </source>
</evidence>
<keyword evidence="10 16" id="KW-0472">Membrane</keyword>
<evidence type="ECO:0000256" key="11">
    <source>
        <dbReference type="ARBA" id="ARBA00023157"/>
    </source>
</evidence>
<gene>
    <name evidence="20" type="primary">gpc1b</name>
</gene>
<dbReference type="Pfam" id="PF01153">
    <property type="entry name" value="Glypican"/>
    <property type="match status" value="1"/>
</dbReference>
<feature type="signal peptide" evidence="18">
    <location>
        <begin position="1"/>
        <end position="18"/>
    </location>
</feature>
<dbReference type="AlphaFoldDB" id="A0A2D0TA29"/>
<comment type="similarity">
    <text evidence="3 15">Belongs to the glypican family.</text>
</comment>
<dbReference type="KEGG" id="ipu:108280809"/>
<evidence type="ECO:0000256" key="8">
    <source>
        <dbReference type="ARBA" id="ARBA00022729"/>
    </source>
</evidence>
<evidence type="ECO:0000256" key="13">
    <source>
        <dbReference type="ARBA" id="ARBA00023207"/>
    </source>
</evidence>
<dbReference type="GeneID" id="108280809"/>
<keyword evidence="7 16" id="KW-0336">GPI-anchor</keyword>
<evidence type="ECO:0000256" key="7">
    <source>
        <dbReference type="ARBA" id="ARBA00022622"/>
    </source>
</evidence>
<dbReference type="GO" id="GO:0098552">
    <property type="term" value="C:side of membrane"/>
    <property type="evidence" value="ECO:0007669"/>
    <property type="project" value="UniProtKB-KW"/>
</dbReference>
<keyword evidence="14 16" id="KW-0449">Lipoprotein</keyword>
<evidence type="ECO:0000256" key="15">
    <source>
        <dbReference type="RuleBase" id="RU003518"/>
    </source>
</evidence>
<sequence>MDVRLAFVLCVLAGAVSAESASGKSRSCAAFRQFYSSKGFGMSGVPQAQISGEHLRVCPQGYTCCTSQIEENLSNLSRKDFEDQVKGSGHSLQVSLNSQYKSFDGYFQELLNRSEASLHDSLQPTFGSLFSQNAQVFQDLYSDLRHYYRGYKLNLEEALNDFWARLLERLVRGLNGRYSMGEDYLDCVAKQAETLRPFGETVREFKLKVTRSFVAARSFVQGLVVAGEVVRKVSQVPLSVECVRALMKQTYCPHCREMAWVKPCAPYCRNVMKGCLANQADLDTEWKNLGDAMLQVAERLSSPYSVDAAILSLPKRIADAILYMQDNLNTFNNKVFQACGTPPENPSPEKPKNRGKNLAQDVSSTSAASVEKLLADISRNIRNMMQYWIQLPNKLCVDRESKSSEDKCWNGMDIDRYLPEVMGDGLANQINNPEVEIDITKPDMIIRQQIMQLKIMTNRMKNAINGNDVDFQDASDDISGSGSGMCNDQCFHNQQIMVRSTHRPRVYPNPPVNKNKVKNDGRQIFPCSTLYLLSLATVLLRR</sequence>
<evidence type="ECO:0000256" key="5">
    <source>
        <dbReference type="ARBA" id="ARBA00022475"/>
    </source>
</evidence>
<evidence type="ECO:0000256" key="4">
    <source>
        <dbReference type="ARBA" id="ARBA00014714"/>
    </source>
</evidence>
<evidence type="ECO:0000256" key="1">
    <source>
        <dbReference type="ARBA" id="ARBA00004239"/>
    </source>
</evidence>
<dbReference type="GO" id="GO:0009986">
    <property type="term" value="C:cell surface"/>
    <property type="evidence" value="ECO:0007669"/>
    <property type="project" value="TreeGrafter"/>
</dbReference>
<dbReference type="STRING" id="7998.ENSIPUP00000022302"/>
<dbReference type="InterPro" id="IPR001863">
    <property type="entry name" value="Glypican"/>
</dbReference>
<dbReference type="GO" id="GO:0045202">
    <property type="term" value="C:synapse"/>
    <property type="evidence" value="ECO:0007669"/>
    <property type="project" value="TreeGrafter"/>
</dbReference>
<dbReference type="CTD" id="393995"/>
<keyword evidence="11" id="KW-1015">Disulfide bond</keyword>
<keyword evidence="13 16" id="KW-0357">Heparan sulfate</keyword>
<dbReference type="PANTHER" id="PTHR10822:SF8">
    <property type="entry name" value="GLYPICAN-1"/>
    <property type="match status" value="1"/>
</dbReference>
<evidence type="ECO:0000256" key="10">
    <source>
        <dbReference type="ARBA" id="ARBA00023136"/>
    </source>
</evidence>
<feature type="region of interest" description="Disordered" evidence="17">
    <location>
        <begin position="339"/>
        <end position="363"/>
    </location>
</feature>
<protein>
    <recommendedName>
        <fullName evidence="4">Glypican-1</fullName>
    </recommendedName>
</protein>
<dbReference type="GO" id="GO:0016477">
    <property type="term" value="P:cell migration"/>
    <property type="evidence" value="ECO:0007669"/>
    <property type="project" value="TreeGrafter"/>
</dbReference>
<evidence type="ECO:0000256" key="9">
    <source>
        <dbReference type="ARBA" id="ARBA00022974"/>
    </source>
</evidence>
<accession>A0A2D0TA29</accession>
<name>A0A2D0TA29_ICTPU</name>